<protein>
    <recommendedName>
        <fullName evidence="2">Histidine kinase/HSP90-like ATPase domain-containing protein</fullName>
    </recommendedName>
</protein>
<dbReference type="InterPro" id="IPR036890">
    <property type="entry name" value="HATPase_C_sf"/>
</dbReference>
<accession>A0A402CRM4</accession>
<dbReference type="Proteomes" id="UP000287394">
    <property type="component" value="Chromosome"/>
</dbReference>
<dbReference type="InterPro" id="IPR050267">
    <property type="entry name" value="Anti-sigma-factor_SerPK"/>
</dbReference>
<dbReference type="OrthoDB" id="453368at2"/>
<evidence type="ECO:0000256" key="1">
    <source>
        <dbReference type="ARBA" id="ARBA00022527"/>
    </source>
</evidence>
<dbReference type="PANTHER" id="PTHR35526">
    <property type="entry name" value="ANTI-SIGMA-F FACTOR RSBW-RELATED"/>
    <property type="match status" value="1"/>
</dbReference>
<dbReference type="InterPro" id="IPR003594">
    <property type="entry name" value="HATPase_dom"/>
</dbReference>
<dbReference type="RefSeq" id="WP_119320098.1">
    <property type="nucleotide sequence ID" value="NZ_AP025739.1"/>
</dbReference>
<dbReference type="Gene3D" id="3.30.565.10">
    <property type="entry name" value="Histidine kinase-like ATPase, C-terminal domain"/>
    <property type="match status" value="1"/>
</dbReference>
<dbReference type="KEGG" id="ccot:CCAX7_002000"/>
<sequence length="504" mass="54237">MVIPISRSQNQLPALILFCGVLATLLGVTVLIGWHTHNLTLLKIYPSFVAMAYNTALGFLLSGIALIAGVFEKRRITLACGVLLTLIGGLTIAEYLFGVNLGVDELLMRSYVRSGILHFGRMAIATASCFTAFGVAQTVWALRRGAYPPIFLALIGATVTALGAVAFTGYFIGVTEAYRWGQFTRMAVHTSLGFIVLGAGALCEAWLAEVRRGVSRPHWLPFVATIFGSAASVSLWQALVVDQSGNLAIIHQYSQAHPGLGQYVQAQSRLPYEALAGGVLVSCLLGWSVYLAQRASERAEMLSKAGEELEHRVQERTEDLDRTNQALQEVLTCVSNGRLKLCLTEAALPPSRSIVSSSVELSRTSGLKALRDLARQAALEASLPVERIDDLVTAVSEASMNAVVHGGGGHGEVRLSTDDRIQVWVRDFGSGITLDHLPRATLERGYTTAGTLGHGFWLMLSTVDHLFLLTGPAGTTLVLEQGKEEPLPPWLLQQINDNPPALAA</sequence>
<evidence type="ECO:0000313" key="4">
    <source>
        <dbReference type="Proteomes" id="UP000287394"/>
    </source>
</evidence>
<proteinExistence type="predicted"/>
<name>A0A402CRM4_9BACT</name>
<keyword evidence="1" id="KW-0808">Transferase</keyword>
<keyword evidence="4" id="KW-1185">Reference proteome</keyword>
<reference evidence="3 4" key="1">
    <citation type="journal article" date="2019" name="Int. J. Syst. Evol. Microbiol.">
        <title>Capsulimonas corticalis gen. nov., sp. nov., an aerobic capsulated bacterium, of a novel bacterial order, Capsulimonadales ord. nov., of the class Armatimonadia of the phylum Armatimonadetes.</title>
        <authorList>
            <person name="Li J."/>
            <person name="Kudo C."/>
            <person name="Tonouchi A."/>
        </authorList>
    </citation>
    <scope>NUCLEOTIDE SEQUENCE [LARGE SCALE GENOMIC DNA]</scope>
    <source>
        <strain evidence="3 4">AX-7</strain>
    </source>
</reference>
<dbReference type="GO" id="GO:0004674">
    <property type="term" value="F:protein serine/threonine kinase activity"/>
    <property type="evidence" value="ECO:0007669"/>
    <property type="project" value="UniProtKB-KW"/>
</dbReference>
<dbReference type="EMBL" id="AP025739">
    <property type="protein sequence ID" value="BDI28149.1"/>
    <property type="molecule type" value="Genomic_DNA"/>
</dbReference>
<evidence type="ECO:0000313" key="3">
    <source>
        <dbReference type="EMBL" id="BDI28149.1"/>
    </source>
</evidence>
<gene>
    <name evidence="3" type="ORF">CCAX7_002000</name>
</gene>
<organism evidence="3 4">
    <name type="scientific">Capsulimonas corticalis</name>
    <dbReference type="NCBI Taxonomy" id="2219043"/>
    <lineage>
        <taxon>Bacteria</taxon>
        <taxon>Bacillati</taxon>
        <taxon>Armatimonadota</taxon>
        <taxon>Armatimonadia</taxon>
        <taxon>Capsulimonadales</taxon>
        <taxon>Capsulimonadaceae</taxon>
        <taxon>Capsulimonas</taxon>
    </lineage>
</organism>
<dbReference type="Pfam" id="PF13581">
    <property type="entry name" value="HATPase_c_2"/>
    <property type="match status" value="1"/>
</dbReference>
<dbReference type="AlphaFoldDB" id="A0A402CRM4"/>
<dbReference type="PANTHER" id="PTHR35526:SF3">
    <property type="entry name" value="ANTI-SIGMA-F FACTOR RSBW"/>
    <property type="match status" value="1"/>
</dbReference>
<evidence type="ECO:0000259" key="2">
    <source>
        <dbReference type="Pfam" id="PF13581"/>
    </source>
</evidence>
<dbReference type="SUPFAM" id="SSF55874">
    <property type="entry name" value="ATPase domain of HSP90 chaperone/DNA topoisomerase II/histidine kinase"/>
    <property type="match status" value="1"/>
</dbReference>
<keyword evidence="1" id="KW-0418">Kinase</keyword>
<feature type="domain" description="Histidine kinase/HSP90-like ATPase" evidence="2">
    <location>
        <begin position="367"/>
        <end position="479"/>
    </location>
</feature>
<keyword evidence="1" id="KW-0723">Serine/threonine-protein kinase</keyword>